<gene>
    <name evidence="1" type="ORF">LR394_24785</name>
</gene>
<protein>
    <submittedName>
        <fullName evidence="1">DUF2500 domain-containing protein</fullName>
    </submittedName>
</protein>
<comment type="caution">
    <text evidence="1">The sequence shown here is derived from an EMBL/GenBank/DDBJ whole genome shotgun (WGS) entry which is preliminary data.</text>
</comment>
<proteinExistence type="predicted"/>
<dbReference type="Proteomes" id="UP001138997">
    <property type="component" value="Unassembled WGS sequence"/>
</dbReference>
<dbReference type="EMBL" id="JAJOMB010000015">
    <property type="protein sequence ID" value="MCD5314130.1"/>
    <property type="molecule type" value="Genomic_DNA"/>
</dbReference>
<sequence>MSETLTLLVLVVCFLGAILNGVFGINPRTVRQRIREASVVKEEVPARLLAKRHEIRLRGGDKGRYTVYFVTFELRSEQRLEFQVEGPESGLLAEGDRGTLRFQGTRYRGFDRLPQDR</sequence>
<organism evidence="1 2">
    <name type="scientific">Kineosporia babensis</name>
    <dbReference type="NCBI Taxonomy" id="499548"/>
    <lineage>
        <taxon>Bacteria</taxon>
        <taxon>Bacillati</taxon>
        <taxon>Actinomycetota</taxon>
        <taxon>Actinomycetes</taxon>
        <taxon>Kineosporiales</taxon>
        <taxon>Kineosporiaceae</taxon>
        <taxon>Kineosporia</taxon>
    </lineage>
</organism>
<dbReference type="InterPro" id="IPR019635">
    <property type="entry name" value="DUF2500"/>
</dbReference>
<accession>A0A9X1NHK1</accession>
<evidence type="ECO:0000313" key="1">
    <source>
        <dbReference type="EMBL" id="MCD5314130.1"/>
    </source>
</evidence>
<evidence type="ECO:0000313" key="2">
    <source>
        <dbReference type="Proteomes" id="UP001138997"/>
    </source>
</evidence>
<reference evidence="1" key="1">
    <citation type="submission" date="2021-11" db="EMBL/GenBank/DDBJ databases">
        <title>Streptomyces corallinus and Kineosporia corallina sp. nov., two new coral-derived marine actinobacteria.</title>
        <authorList>
            <person name="Buangrab K."/>
            <person name="Sutthacheep M."/>
            <person name="Yeemin T."/>
            <person name="Harunari E."/>
            <person name="Igarashi Y."/>
            <person name="Sripreechasak P."/>
            <person name="Kanchanasin P."/>
            <person name="Tanasupawat S."/>
            <person name="Phongsopitanun W."/>
        </authorList>
    </citation>
    <scope>NUCLEOTIDE SEQUENCE</scope>
    <source>
        <strain evidence="1">JCM 31032</strain>
    </source>
</reference>
<keyword evidence="2" id="KW-1185">Reference proteome</keyword>
<dbReference type="RefSeq" id="WP_231446402.1">
    <property type="nucleotide sequence ID" value="NZ_JAJOMB010000015.1"/>
</dbReference>
<dbReference type="Pfam" id="PF10694">
    <property type="entry name" value="DUF2500"/>
    <property type="match status" value="1"/>
</dbReference>
<dbReference type="AlphaFoldDB" id="A0A9X1NHK1"/>
<name>A0A9X1NHK1_9ACTN</name>
<dbReference type="Gene3D" id="2.40.50.660">
    <property type="match status" value="1"/>
</dbReference>